<comment type="subunit">
    <text evidence="3">Homotetramer.</text>
</comment>
<dbReference type="Gene3D" id="3.40.50.1000">
    <property type="entry name" value="HAD superfamily/HAD-like"/>
    <property type="match status" value="1"/>
</dbReference>
<keyword evidence="5 7" id="KW-0378">Hydrolase</keyword>
<dbReference type="InterPro" id="IPR036412">
    <property type="entry name" value="HAD-like_sf"/>
</dbReference>
<dbReference type="CDD" id="cd01630">
    <property type="entry name" value="HAD_KDO-like"/>
    <property type="match status" value="1"/>
</dbReference>
<dbReference type="SFLD" id="SFLDS00003">
    <property type="entry name" value="Haloacid_Dehalogenase"/>
    <property type="match status" value="1"/>
</dbReference>
<dbReference type="GO" id="GO:0019143">
    <property type="term" value="F:3-deoxy-manno-octulosonate-8-phosphatase activity"/>
    <property type="evidence" value="ECO:0007669"/>
    <property type="project" value="UniProtKB-EC"/>
</dbReference>
<evidence type="ECO:0000256" key="5">
    <source>
        <dbReference type="ARBA" id="ARBA00022801"/>
    </source>
</evidence>
<dbReference type="InterPro" id="IPR050793">
    <property type="entry name" value="CMP-NeuNAc_synthase"/>
</dbReference>
<dbReference type="FunFam" id="3.40.50.1000:FF:000029">
    <property type="entry name" value="3-deoxy-D-manno-octulosonate 8-phosphate phosphatase KdsC"/>
    <property type="match status" value="1"/>
</dbReference>
<dbReference type="EMBL" id="FPHK01000019">
    <property type="protein sequence ID" value="SFV55855.1"/>
    <property type="molecule type" value="Genomic_DNA"/>
</dbReference>
<keyword evidence="4" id="KW-0479">Metal-binding</keyword>
<dbReference type="PANTHER" id="PTHR21485:SF3">
    <property type="entry name" value="N-ACYLNEURAMINATE CYTIDYLYLTRANSFERASE"/>
    <property type="match status" value="1"/>
</dbReference>
<dbReference type="NCBIfam" id="TIGR01670">
    <property type="entry name" value="KdsC-phosphatas"/>
    <property type="match status" value="1"/>
</dbReference>
<dbReference type="PANTHER" id="PTHR21485">
    <property type="entry name" value="HAD SUPERFAMILY MEMBERS CMAS AND KDSC"/>
    <property type="match status" value="1"/>
</dbReference>
<proteinExistence type="inferred from homology"/>
<evidence type="ECO:0000256" key="4">
    <source>
        <dbReference type="ARBA" id="ARBA00022723"/>
    </source>
</evidence>
<dbReference type="SFLD" id="SFLDG01136">
    <property type="entry name" value="C1.6:_Phosphoserine_Phosphatas"/>
    <property type="match status" value="1"/>
</dbReference>
<dbReference type="InterPro" id="IPR010023">
    <property type="entry name" value="KdsC_fam"/>
</dbReference>
<comment type="similarity">
    <text evidence="2">Belongs to the KdsC family.</text>
</comment>
<dbReference type="EC" id="3.1.3.45" evidence="7"/>
<organism evidence="7">
    <name type="scientific">hydrothermal vent metagenome</name>
    <dbReference type="NCBI Taxonomy" id="652676"/>
    <lineage>
        <taxon>unclassified sequences</taxon>
        <taxon>metagenomes</taxon>
        <taxon>ecological metagenomes</taxon>
    </lineage>
</organism>
<protein>
    <submittedName>
        <fullName evidence="7">3-deoxy-D-manno-octulosonate 8-phosphate phosphatase</fullName>
        <ecNumber evidence="7">3.1.3.45</ecNumber>
    </submittedName>
</protein>
<dbReference type="SFLD" id="SFLDG01138">
    <property type="entry name" value="C1.6.2:_Deoxy-d-mannose-octulo"/>
    <property type="match status" value="1"/>
</dbReference>
<dbReference type="AlphaFoldDB" id="A0A1W1BQW0"/>
<evidence type="ECO:0000256" key="3">
    <source>
        <dbReference type="ARBA" id="ARBA00011881"/>
    </source>
</evidence>
<dbReference type="SUPFAM" id="SSF56784">
    <property type="entry name" value="HAD-like"/>
    <property type="match status" value="1"/>
</dbReference>
<keyword evidence="6" id="KW-0460">Magnesium</keyword>
<dbReference type="GO" id="GO:0046872">
    <property type="term" value="F:metal ion binding"/>
    <property type="evidence" value="ECO:0007669"/>
    <property type="project" value="UniProtKB-KW"/>
</dbReference>
<dbReference type="PIRSF" id="PIRSF006118">
    <property type="entry name" value="KDO8-P_Ptase"/>
    <property type="match status" value="1"/>
</dbReference>
<evidence type="ECO:0000313" key="7">
    <source>
        <dbReference type="EMBL" id="SFV55855.1"/>
    </source>
</evidence>
<evidence type="ECO:0000256" key="1">
    <source>
        <dbReference type="ARBA" id="ARBA00001946"/>
    </source>
</evidence>
<evidence type="ECO:0000256" key="2">
    <source>
        <dbReference type="ARBA" id="ARBA00005893"/>
    </source>
</evidence>
<dbReference type="GO" id="GO:0008781">
    <property type="term" value="F:N-acylneuraminate cytidylyltransferase activity"/>
    <property type="evidence" value="ECO:0007669"/>
    <property type="project" value="TreeGrafter"/>
</dbReference>
<comment type="cofactor">
    <cofactor evidence="1">
        <name>Mg(2+)</name>
        <dbReference type="ChEBI" id="CHEBI:18420"/>
    </cofactor>
</comment>
<dbReference type="InterPro" id="IPR023214">
    <property type="entry name" value="HAD_sf"/>
</dbReference>
<accession>A0A1W1BQW0</accession>
<sequence>MIKLLVLDVDGCLTDGKIIYSSDNSETKAFNVKDGLAIASWIKLGNHVAIITGRDSFVVKKRADELGIEHLYQGIRNKADKLHVIINELGIQISEVAAIGDDLNDYNMLAMAGRSFTPKDGVEEIQKVVQTVLSKNGGNGAVREMIDILIEENNQKEQFLSLWIRGVSH</sequence>
<gene>
    <name evidence="7" type="ORF">MNB_SM-6-842</name>
</gene>
<reference evidence="7" key="1">
    <citation type="submission" date="2016-10" db="EMBL/GenBank/DDBJ databases">
        <authorList>
            <person name="de Groot N.N."/>
        </authorList>
    </citation>
    <scope>NUCLEOTIDE SEQUENCE</scope>
</reference>
<evidence type="ECO:0000256" key="6">
    <source>
        <dbReference type="ARBA" id="ARBA00022842"/>
    </source>
</evidence>
<name>A0A1W1BQW0_9ZZZZ</name>
<dbReference type="Pfam" id="PF08282">
    <property type="entry name" value="Hydrolase_3"/>
    <property type="match status" value="1"/>
</dbReference>